<evidence type="ECO:0000256" key="8">
    <source>
        <dbReference type="SAM" id="Phobius"/>
    </source>
</evidence>
<dbReference type="Gene3D" id="2.30.30.60">
    <property type="match status" value="1"/>
</dbReference>
<name>A0A1G7TKC2_9GAMM</name>
<reference evidence="11 12" key="1">
    <citation type="submission" date="2016-10" db="EMBL/GenBank/DDBJ databases">
        <authorList>
            <person name="de Groot N.N."/>
        </authorList>
    </citation>
    <scope>NUCLEOTIDE SEQUENCE [LARGE SCALE GENOMIC DNA]</scope>
    <source>
        <strain evidence="11 12">BH539</strain>
    </source>
</reference>
<evidence type="ECO:0000256" key="6">
    <source>
        <dbReference type="ARBA" id="ARBA00023136"/>
    </source>
</evidence>
<dbReference type="GO" id="GO:0005886">
    <property type="term" value="C:plasma membrane"/>
    <property type="evidence" value="ECO:0007669"/>
    <property type="project" value="UniProtKB-SubCell"/>
</dbReference>
<keyword evidence="12" id="KW-1185">Reference proteome</keyword>
<feature type="compositionally biased region" description="Low complexity" evidence="7">
    <location>
        <begin position="760"/>
        <end position="776"/>
    </location>
</feature>
<feature type="transmembrane region" description="Helical" evidence="8">
    <location>
        <begin position="277"/>
        <end position="297"/>
    </location>
</feature>
<evidence type="ECO:0000256" key="4">
    <source>
        <dbReference type="ARBA" id="ARBA00022692"/>
    </source>
</evidence>
<comment type="subcellular location">
    <subcellularLocation>
        <location evidence="1">Cell membrane</location>
        <topology evidence="1">Multi-pass membrane protein</topology>
    </subcellularLocation>
</comment>
<keyword evidence="5 8" id="KW-1133">Transmembrane helix</keyword>
<evidence type="ECO:0000313" key="11">
    <source>
        <dbReference type="EMBL" id="SDG34960.1"/>
    </source>
</evidence>
<dbReference type="InterPro" id="IPR011066">
    <property type="entry name" value="MscS_channel_C_sf"/>
</dbReference>
<dbReference type="Gene3D" id="3.30.70.100">
    <property type="match status" value="1"/>
</dbReference>
<dbReference type="InterPro" id="IPR045276">
    <property type="entry name" value="YbiO_bact"/>
</dbReference>
<feature type="transmembrane region" description="Helical" evidence="8">
    <location>
        <begin position="544"/>
        <end position="563"/>
    </location>
</feature>
<dbReference type="PANTHER" id="PTHR30460">
    <property type="entry name" value="MODERATE CONDUCTANCE MECHANOSENSITIVE CHANNEL YBIO"/>
    <property type="match status" value="1"/>
</dbReference>
<dbReference type="InterPro" id="IPR023408">
    <property type="entry name" value="MscS_beta-dom_sf"/>
</dbReference>
<feature type="transmembrane region" description="Helical" evidence="8">
    <location>
        <begin position="469"/>
        <end position="495"/>
    </location>
</feature>
<dbReference type="Pfam" id="PF21088">
    <property type="entry name" value="MS_channel_1st"/>
    <property type="match status" value="1"/>
</dbReference>
<evidence type="ECO:0000256" key="7">
    <source>
        <dbReference type="SAM" id="MobiDB-lite"/>
    </source>
</evidence>
<evidence type="ECO:0000259" key="9">
    <source>
        <dbReference type="Pfam" id="PF00924"/>
    </source>
</evidence>
<feature type="transmembrane region" description="Helical" evidence="8">
    <location>
        <begin position="516"/>
        <end position="538"/>
    </location>
</feature>
<dbReference type="SUPFAM" id="SSF50182">
    <property type="entry name" value="Sm-like ribonucleoproteins"/>
    <property type="match status" value="1"/>
</dbReference>
<feature type="domain" description="Mechanosensitive ion channel transmembrane helices 2/3" evidence="10">
    <location>
        <begin position="520"/>
        <end position="560"/>
    </location>
</feature>
<evidence type="ECO:0000256" key="3">
    <source>
        <dbReference type="ARBA" id="ARBA00022475"/>
    </source>
</evidence>
<dbReference type="InterPro" id="IPR006685">
    <property type="entry name" value="MscS_channel_2nd"/>
</dbReference>
<protein>
    <submittedName>
        <fullName evidence="11">Small-conductance mechanosensitive channel</fullName>
    </submittedName>
</protein>
<dbReference type="AlphaFoldDB" id="A0A1G7TKC2"/>
<evidence type="ECO:0000313" key="12">
    <source>
        <dbReference type="Proteomes" id="UP000198641"/>
    </source>
</evidence>
<dbReference type="InterPro" id="IPR010920">
    <property type="entry name" value="LSM_dom_sf"/>
</dbReference>
<feature type="transmembrane region" description="Helical" evidence="8">
    <location>
        <begin position="347"/>
        <end position="376"/>
    </location>
</feature>
<feature type="transmembrane region" description="Helical" evidence="8">
    <location>
        <begin position="163"/>
        <end position="186"/>
    </location>
</feature>
<dbReference type="EMBL" id="FNCI01000010">
    <property type="protein sequence ID" value="SDG34960.1"/>
    <property type="molecule type" value="Genomic_DNA"/>
</dbReference>
<dbReference type="Pfam" id="PF00924">
    <property type="entry name" value="MS_channel_2nd"/>
    <property type="match status" value="1"/>
</dbReference>
<evidence type="ECO:0000256" key="1">
    <source>
        <dbReference type="ARBA" id="ARBA00004651"/>
    </source>
</evidence>
<dbReference type="STRING" id="284577.SAMN05216571_11096"/>
<accession>A0A1G7TKC2</accession>
<comment type="similarity">
    <text evidence="2">Belongs to the MscS (TC 1.A.23) family.</text>
</comment>
<feature type="transmembrane region" description="Helical" evidence="8">
    <location>
        <begin position="230"/>
        <end position="257"/>
    </location>
</feature>
<dbReference type="SUPFAM" id="SSF82861">
    <property type="entry name" value="Mechanosensitive channel protein MscS (YggB), transmembrane region"/>
    <property type="match status" value="1"/>
</dbReference>
<keyword evidence="6 8" id="KW-0472">Membrane</keyword>
<organism evidence="11 12">
    <name type="scientific">Onishia taeanensis</name>
    <dbReference type="NCBI Taxonomy" id="284577"/>
    <lineage>
        <taxon>Bacteria</taxon>
        <taxon>Pseudomonadati</taxon>
        <taxon>Pseudomonadota</taxon>
        <taxon>Gammaproteobacteria</taxon>
        <taxon>Oceanospirillales</taxon>
        <taxon>Halomonadaceae</taxon>
        <taxon>Onishia</taxon>
    </lineage>
</organism>
<keyword evidence="3" id="KW-1003">Cell membrane</keyword>
<dbReference type="GO" id="GO:0008381">
    <property type="term" value="F:mechanosensitive monoatomic ion channel activity"/>
    <property type="evidence" value="ECO:0007669"/>
    <property type="project" value="InterPro"/>
</dbReference>
<gene>
    <name evidence="11" type="ORF">SAMN05216571_11096</name>
</gene>
<feature type="transmembrane region" description="Helical" evidence="8">
    <location>
        <begin position="428"/>
        <end position="449"/>
    </location>
</feature>
<feature type="transmembrane region" description="Helical" evidence="8">
    <location>
        <begin position="303"/>
        <end position="326"/>
    </location>
</feature>
<dbReference type="PANTHER" id="PTHR30460:SF0">
    <property type="entry name" value="MODERATE CONDUCTANCE MECHANOSENSITIVE CHANNEL YBIO"/>
    <property type="match status" value="1"/>
</dbReference>
<dbReference type="InterPro" id="IPR011014">
    <property type="entry name" value="MscS_channel_TM-2"/>
</dbReference>
<feature type="transmembrane region" description="Helical" evidence="8">
    <location>
        <begin position="388"/>
        <end position="408"/>
    </location>
</feature>
<feature type="domain" description="Mechanosensitive ion channel MscS" evidence="9">
    <location>
        <begin position="561"/>
        <end position="626"/>
    </location>
</feature>
<evidence type="ECO:0000259" key="10">
    <source>
        <dbReference type="Pfam" id="PF21088"/>
    </source>
</evidence>
<feature type="compositionally biased region" description="Acidic residues" evidence="7">
    <location>
        <begin position="735"/>
        <end position="749"/>
    </location>
</feature>
<sequence>MSEPAPRSSLVSHRLIWGLMVLLTMLLVPPMAQAQAPGMGLTGLSGDSSSSQPDPKAVVESLDTVIATLDNAERRGKLLEELKALRDSTAQVEGGSADAGPQGLLGALADTFNELGEQADEGKSPLDMWQRRLIQAWQDVGELASSAGNAALLRLAVEAAVLLSVWVGLLLSLMALARLLVGRFGVPLELPREPKAWLLGVHFLRRLLPWAVAFAIMLALSQFVEPNAAVSLALVTAYVSLCGRLLASACEVVFSAFTRGHRYIAVRYLRARALRRLFLIGAFIALGDALDSAQLVAQLGSDLAGFLSIVTNLLAAMMSGIFILRFKQPIKHLIRNRPYSQRKAQSTINYVVRVLGGLWHVPALLLVGVSLVALLITVGDAGGALPRAIGTAALLILTLVVNGLLRRYGATLEGRRRISQYRRRLERFGYALAHMLCWLTFAELSIRVWGGSLLGVGQEAAGARIGHALISIGFTLLIAWLAWIFADTAIQRALSSSARSRGRRVNSARAQTITPLVRNVVFATIVVIASIVALANLGVNVTPLLAGAGVIGLAIGFGAQTLVQDLITGIFILVEDSLAIDDFVDLGGHLGTVEGLTLRTVRLRDLDGIVHTITFSQIKSIHNMSRQFGIALMRLRIPHDMKIDDGITLVREVADDLRHDPLMRHHIWSALEMQGIERFEEGAAVLRMRMRTAPVMQWDVARAFNLRFKQRLEEDGLDLAMPRLSVQMEGRGGEALDEQAPESEAETEGASEGSARDVLGRSAGEAGRGRAPGAPRHQGSPGDS</sequence>
<keyword evidence="4 8" id="KW-0812">Transmembrane</keyword>
<dbReference type="InterPro" id="IPR049142">
    <property type="entry name" value="MS_channel_1st"/>
</dbReference>
<dbReference type="Gene3D" id="1.10.287.1260">
    <property type="match status" value="1"/>
</dbReference>
<dbReference type="SUPFAM" id="SSF82689">
    <property type="entry name" value="Mechanosensitive channel protein MscS (YggB), C-terminal domain"/>
    <property type="match status" value="1"/>
</dbReference>
<dbReference type="Proteomes" id="UP000198641">
    <property type="component" value="Unassembled WGS sequence"/>
</dbReference>
<evidence type="ECO:0000256" key="5">
    <source>
        <dbReference type="ARBA" id="ARBA00022989"/>
    </source>
</evidence>
<evidence type="ECO:0000256" key="2">
    <source>
        <dbReference type="ARBA" id="ARBA00008017"/>
    </source>
</evidence>
<feature type="region of interest" description="Disordered" evidence="7">
    <location>
        <begin position="730"/>
        <end position="784"/>
    </location>
</feature>
<feature type="transmembrane region" description="Helical" evidence="8">
    <location>
        <begin position="207"/>
        <end position="224"/>
    </location>
</feature>
<proteinExistence type="inferred from homology"/>
<dbReference type="RefSeq" id="WP_245696444.1">
    <property type="nucleotide sequence ID" value="NZ_FNCI01000010.1"/>
</dbReference>
<dbReference type="FunFam" id="1.10.287.1260:FF:000005">
    <property type="entry name" value="Mechanosensitive ion channel family protein"/>
    <property type="match status" value="1"/>
</dbReference>